<dbReference type="AlphaFoldDB" id="A0A319F207"/>
<protein>
    <submittedName>
        <fullName evidence="1">Uncharacterized protein</fullName>
    </submittedName>
</protein>
<name>A0A319F207_9EURO</name>
<dbReference type="Proteomes" id="UP000247810">
    <property type="component" value="Unassembled WGS sequence"/>
</dbReference>
<reference evidence="1 2" key="1">
    <citation type="submission" date="2018-02" db="EMBL/GenBank/DDBJ databases">
        <title>The genomes of Aspergillus section Nigri reveals drivers in fungal speciation.</title>
        <authorList>
            <consortium name="DOE Joint Genome Institute"/>
            <person name="Vesth T.C."/>
            <person name="Nybo J."/>
            <person name="Theobald S."/>
            <person name="Brandl J."/>
            <person name="Frisvad J.C."/>
            <person name="Nielsen K.F."/>
            <person name="Lyhne E.K."/>
            <person name="Kogle M.E."/>
            <person name="Kuo A."/>
            <person name="Riley R."/>
            <person name="Clum A."/>
            <person name="Nolan M."/>
            <person name="Lipzen A."/>
            <person name="Salamov A."/>
            <person name="Henrissat B."/>
            <person name="Wiebenga A."/>
            <person name="De vries R.P."/>
            <person name="Grigoriev I.V."/>
            <person name="Mortensen U.H."/>
            <person name="Andersen M.R."/>
            <person name="Baker S.E."/>
        </authorList>
    </citation>
    <scope>NUCLEOTIDE SEQUENCE [LARGE SCALE GENOMIC DNA]</scope>
    <source>
        <strain evidence="1 2">CBS 707.79</strain>
    </source>
</reference>
<dbReference type="OrthoDB" id="3250044at2759"/>
<evidence type="ECO:0000313" key="1">
    <source>
        <dbReference type="EMBL" id="PYH98722.1"/>
    </source>
</evidence>
<dbReference type="EMBL" id="KZ825809">
    <property type="protein sequence ID" value="PYH98722.1"/>
    <property type="molecule type" value="Genomic_DNA"/>
</dbReference>
<dbReference type="STRING" id="1448320.A0A319F207"/>
<dbReference type="VEuPathDB" id="FungiDB:BO71DRAFT_395095"/>
<gene>
    <name evidence="1" type="ORF">BO71DRAFT_395095</name>
</gene>
<keyword evidence="2" id="KW-1185">Reference proteome</keyword>
<accession>A0A319F207</accession>
<organism evidence="1 2">
    <name type="scientific">Aspergillus ellipticus CBS 707.79</name>
    <dbReference type="NCBI Taxonomy" id="1448320"/>
    <lineage>
        <taxon>Eukaryota</taxon>
        <taxon>Fungi</taxon>
        <taxon>Dikarya</taxon>
        <taxon>Ascomycota</taxon>
        <taxon>Pezizomycotina</taxon>
        <taxon>Eurotiomycetes</taxon>
        <taxon>Eurotiomycetidae</taxon>
        <taxon>Eurotiales</taxon>
        <taxon>Aspergillaceae</taxon>
        <taxon>Aspergillus</taxon>
        <taxon>Aspergillus subgen. Circumdati</taxon>
    </lineage>
</organism>
<sequence>MASQFRDDLLESYSDAELIDHIRSSLASAPHSRAFNLSSKFIAKCFELSEIEDATKAAKVASQLGIRAPSVRRIALNPQEVSAFAITDRIEGATLDVIWTKLSWFTTIRLGLQLRRFVNILRSVTSPTAGSLATGECRSFWLEDRFGLPANSGPKEFTHFFRFWPDFTSMRRAMQIAGQISVPKIHRTRSISS</sequence>
<evidence type="ECO:0000313" key="2">
    <source>
        <dbReference type="Proteomes" id="UP000247810"/>
    </source>
</evidence>
<proteinExistence type="predicted"/>